<dbReference type="Pfam" id="PF11196">
    <property type="entry name" value="DUF2834"/>
    <property type="match status" value="1"/>
</dbReference>
<keyword evidence="1" id="KW-0472">Membrane</keyword>
<feature type="transmembrane region" description="Helical" evidence="1">
    <location>
        <begin position="9"/>
        <end position="30"/>
    </location>
</feature>
<keyword evidence="3" id="KW-1185">Reference proteome</keyword>
<feature type="transmembrane region" description="Helical" evidence="1">
    <location>
        <begin position="50"/>
        <end position="68"/>
    </location>
</feature>
<gene>
    <name evidence="2" type="ORF">GCM10022278_23380</name>
</gene>
<evidence type="ECO:0008006" key="4">
    <source>
        <dbReference type="Google" id="ProtNLM"/>
    </source>
</evidence>
<evidence type="ECO:0000256" key="1">
    <source>
        <dbReference type="SAM" id="Phobius"/>
    </source>
</evidence>
<name>A0ABP7PFN2_9GAMM</name>
<proteinExistence type="predicted"/>
<keyword evidence="1" id="KW-1133">Transmembrane helix</keyword>
<reference evidence="3" key="1">
    <citation type="journal article" date="2019" name="Int. J. Syst. Evol. Microbiol.">
        <title>The Global Catalogue of Microorganisms (GCM) 10K type strain sequencing project: providing services to taxonomists for standard genome sequencing and annotation.</title>
        <authorList>
            <consortium name="The Broad Institute Genomics Platform"/>
            <consortium name="The Broad Institute Genome Sequencing Center for Infectious Disease"/>
            <person name="Wu L."/>
            <person name="Ma J."/>
        </authorList>
    </citation>
    <scope>NUCLEOTIDE SEQUENCE [LARGE SCALE GENOMIC DNA]</scope>
    <source>
        <strain evidence="3">JCM 17555</strain>
    </source>
</reference>
<accession>A0ABP7PFN2</accession>
<evidence type="ECO:0000313" key="2">
    <source>
        <dbReference type="EMBL" id="GAA3964893.1"/>
    </source>
</evidence>
<protein>
    <recommendedName>
        <fullName evidence="4">DUF2834 domain-containing protein</fullName>
    </recommendedName>
</protein>
<sequence>MTTRTFQKLLIVLALGFALVFLAVVVPPLVERPDLIGAFAAGFVNPYASGYAMDVFFCWFVLAAWVWYEASTRQIRYGWIALVLGIVPGVATGFAVYLLMRLSQEKSSHKRSSDEHV</sequence>
<organism evidence="2 3">
    <name type="scientific">Allohahella marinimesophila</name>
    <dbReference type="NCBI Taxonomy" id="1054972"/>
    <lineage>
        <taxon>Bacteria</taxon>
        <taxon>Pseudomonadati</taxon>
        <taxon>Pseudomonadota</taxon>
        <taxon>Gammaproteobacteria</taxon>
        <taxon>Oceanospirillales</taxon>
        <taxon>Hahellaceae</taxon>
        <taxon>Allohahella</taxon>
    </lineage>
</organism>
<dbReference type="InterPro" id="IPR021362">
    <property type="entry name" value="DUF2834"/>
</dbReference>
<dbReference type="Proteomes" id="UP001501337">
    <property type="component" value="Unassembled WGS sequence"/>
</dbReference>
<keyword evidence="1" id="KW-0812">Transmembrane</keyword>
<dbReference type="EMBL" id="BAABBO010000010">
    <property type="protein sequence ID" value="GAA3964893.1"/>
    <property type="molecule type" value="Genomic_DNA"/>
</dbReference>
<evidence type="ECO:0000313" key="3">
    <source>
        <dbReference type="Proteomes" id="UP001501337"/>
    </source>
</evidence>
<dbReference type="RefSeq" id="WP_344806533.1">
    <property type="nucleotide sequence ID" value="NZ_BAABBO010000010.1"/>
</dbReference>
<feature type="transmembrane region" description="Helical" evidence="1">
    <location>
        <begin position="80"/>
        <end position="100"/>
    </location>
</feature>
<comment type="caution">
    <text evidence="2">The sequence shown here is derived from an EMBL/GenBank/DDBJ whole genome shotgun (WGS) entry which is preliminary data.</text>
</comment>